<dbReference type="RefSeq" id="WP_011421911.1">
    <property type="nucleotide sequence ID" value="NC_007760.1"/>
</dbReference>
<dbReference type="OrthoDB" id="5525844at2"/>
<proteinExistence type="predicted"/>
<accession>Q2IDH0</accession>
<sequence>MSADSPTPGPAPAPKAAGIVRRLLRRAREAAAEDLRTRAAALRDGARRGWAARPSPRRGIAIGFAAALAAAGAGGILWQARLPDRLPSALDWAALSALLERDARPGDAVAIAPAWAERARLAAPARVPVLAHARFDRAELTGVRRVWLVTLPGAPGHAWQAELDLIARAARPAERTALGRLEVLRFELAGPRVPLAFLPDLLARAEVRRGDRPCPAGADGAAACPGDPGPSLRRSVRQVEALPRPCLVAAPADAPLVISFPSVPLGSALAGHLGRAGDPPPAATGPLPARVALRVDEQEAGTVELPLAGWRAFRLDTARFAGSARSVELTVTAPAEAGPLCLDAEALP</sequence>
<dbReference type="KEGG" id="ade:Adeh_2859"/>
<dbReference type="HOGENOM" id="CLU_820494_0_0_7"/>
<dbReference type="Proteomes" id="UP000001935">
    <property type="component" value="Chromosome"/>
</dbReference>
<evidence type="ECO:0000313" key="1">
    <source>
        <dbReference type="EMBL" id="ABC82629.1"/>
    </source>
</evidence>
<dbReference type="AlphaFoldDB" id="Q2IDH0"/>
<organism evidence="1 2">
    <name type="scientific">Anaeromyxobacter dehalogenans (strain 2CP-C)</name>
    <dbReference type="NCBI Taxonomy" id="290397"/>
    <lineage>
        <taxon>Bacteria</taxon>
        <taxon>Pseudomonadati</taxon>
        <taxon>Myxococcota</taxon>
        <taxon>Myxococcia</taxon>
        <taxon>Myxococcales</taxon>
        <taxon>Cystobacterineae</taxon>
        <taxon>Anaeromyxobacteraceae</taxon>
        <taxon>Anaeromyxobacter</taxon>
    </lineage>
</organism>
<dbReference type="STRING" id="290397.Adeh_2859"/>
<evidence type="ECO:0000313" key="2">
    <source>
        <dbReference type="Proteomes" id="UP000001935"/>
    </source>
</evidence>
<name>Q2IDH0_ANADE</name>
<protein>
    <submittedName>
        <fullName evidence="1">Uncharacterized protein</fullName>
    </submittedName>
</protein>
<reference evidence="1 2" key="1">
    <citation type="submission" date="2006-01" db="EMBL/GenBank/DDBJ databases">
        <title>Complete sequence of Anaeromyxobacter dehalogenans 2CP-C.</title>
        <authorList>
            <consortium name="US DOE Joint Genome Institute"/>
            <person name="Copeland A."/>
            <person name="Lucas S."/>
            <person name="Lapidus A."/>
            <person name="Barry K."/>
            <person name="Detter J.C."/>
            <person name="Glavina T."/>
            <person name="Hammon N."/>
            <person name="Israni S."/>
            <person name="Pitluck S."/>
            <person name="Brettin T."/>
            <person name="Bruce D."/>
            <person name="Han C."/>
            <person name="Tapia R."/>
            <person name="Gilna P."/>
            <person name="Kiss H."/>
            <person name="Schmutz J."/>
            <person name="Larimer F."/>
            <person name="Land M."/>
            <person name="Kyrpides N."/>
            <person name="Anderson I."/>
            <person name="Sanford R.A."/>
            <person name="Ritalahti K.M."/>
            <person name="Thomas H.S."/>
            <person name="Kirby J.R."/>
            <person name="Zhulin I.B."/>
            <person name="Loeffler F.E."/>
            <person name="Richardson P."/>
        </authorList>
    </citation>
    <scope>NUCLEOTIDE SEQUENCE [LARGE SCALE GENOMIC DNA]</scope>
    <source>
        <strain evidence="1 2">2CP-C</strain>
    </source>
</reference>
<dbReference type="EMBL" id="CP000251">
    <property type="protein sequence ID" value="ABC82629.1"/>
    <property type="molecule type" value="Genomic_DNA"/>
</dbReference>
<gene>
    <name evidence="1" type="ordered locus">Adeh_2859</name>
</gene>